<dbReference type="PANTHER" id="PTHR28142">
    <property type="entry name" value="MITOCHONDRIAL INNER MEMBRANE I-AAA PROTEASE SUPERCOMPLEX SUBUNIT MGR3-RELATED"/>
    <property type="match status" value="1"/>
</dbReference>
<feature type="transmembrane region" description="Helical" evidence="2">
    <location>
        <begin position="117"/>
        <end position="138"/>
    </location>
</feature>
<feature type="compositionally biased region" description="Basic and acidic residues" evidence="1">
    <location>
        <begin position="76"/>
        <end position="87"/>
    </location>
</feature>
<feature type="region of interest" description="Disordered" evidence="1">
    <location>
        <begin position="65"/>
        <end position="106"/>
    </location>
</feature>
<dbReference type="InterPro" id="IPR011990">
    <property type="entry name" value="TPR-like_helical_dom_sf"/>
</dbReference>
<dbReference type="Gene3D" id="1.25.40.10">
    <property type="entry name" value="Tetratricopeptide repeat domain"/>
    <property type="match status" value="2"/>
</dbReference>
<keyword evidence="4" id="KW-1185">Reference proteome</keyword>
<protein>
    <submittedName>
        <fullName evidence="3">8458_t:CDS:1</fullName>
    </submittedName>
</protein>
<evidence type="ECO:0000313" key="3">
    <source>
        <dbReference type="EMBL" id="CAI2162180.1"/>
    </source>
</evidence>
<comment type="caution">
    <text evidence="3">The sequence shown here is derived from an EMBL/GenBank/DDBJ whole genome shotgun (WGS) entry which is preliminary data.</text>
</comment>
<feature type="compositionally biased region" description="Polar residues" evidence="1">
    <location>
        <begin position="65"/>
        <end position="75"/>
    </location>
</feature>
<accession>A0A9W4S9Y4</accession>
<dbReference type="InterPro" id="IPR040201">
    <property type="entry name" value="Mrg3-like"/>
</dbReference>
<gene>
    <name evidence="3" type="ORF">FWILDA_LOCUS428</name>
</gene>
<evidence type="ECO:0000256" key="2">
    <source>
        <dbReference type="SAM" id="Phobius"/>
    </source>
</evidence>
<evidence type="ECO:0000256" key="1">
    <source>
        <dbReference type="SAM" id="MobiDB-lite"/>
    </source>
</evidence>
<keyword evidence="2" id="KW-0472">Membrane</keyword>
<dbReference type="CDD" id="cd24145">
    <property type="entry name" value="Mgr3-like"/>
    <property type="match status" value="1"/>
</dbReference>
<evidence type="ECO:0000313" key="4">
    <source>
        <dbReference type="Proteomes" id="UP001153678"/>
    </source>
</evidence>
<dbReference type="AlphaFoldDB" id="A0A9W4S9Y4"/>
<organism evidence="3 4">
    <name type="scientific">Funneliformis geosporum</name>
    <dbReference type="NCBI Taxonomy" id="1117311"/>
    <lineage>
        <taxon>Eukaryota</taxon>
        <taxon>Fungi</taxon>
        <taxon>Fungi incertae sedis</taxon>
        <taxon>Mucoromycota</taxon>
        <taxon>Glomeromycotina</taxon>
        <taxon>Glomeromycetes</taxon>
        <taxon>Glomerales</taxon>
        <taxon>Glomeraceae</taxon>
        <taxon>Funneliformis</taxon>
    </lineage>
</organism>
<keyword evidence="2" id="KW-1133">Transmembrane helix</keyword>
<dbReference type="EMBL" id="CAMKVN010000028">
    <property type="protein sequence ID" value="CAI2162180.1"/>
    <property type="molecule type" value="Genomic_DNA"/>
</dbReference>
<name>A0A9W4S9Y4_9GLOM</name>
<keyword evidence="2" id="KW-0812">Transmembrane</keyword>
<sequence>MAFAVSQIPRTLAREFTLRNALSTTFKRPNQFITFHSFASHRQMVVKARLKVTVTRNCFFSTEQTNQAHKSSPKINDSKPSLEKSTKPEQPSIQKKPSGIHDYFSQNNKEQGKRLPAFPIVLIFTASAIAFLGLYQYFYSTVNKYPEEIRKNLKKGLYYQNYRSDPIRAVNYYQTALTEAFNHAELDNSSAEVTGIMIQLGSLYEELGRIRDAADVFTMAYDAIVTPNRISIKLDGEKKLRSIGLAQKLGDLHQSLKQDEQAEKYFVWSVEQLLQSQHELDQSNHDHSNRDGLFSKGRDLTLPPWMTSTDLGASLEALATFYSSRHKYAYALPLYLRALSLINPPESSCHSAVLMNNISEVFTGMGNLEEAQGWAERGLKLVENFKQKRKNTECEEACGVLLFNLGMISEASEYYEKARNFAKKIDFTDCVNEADLALQRINNLTNKN</sequence>
<dbReference type="PANTHER" id="PTHR28142:SF1">
    <property type="entry name" value="MITOCHONDRIAL INNER MEMBRANE I-AAA PROTEASE SUPERCOMPLEX SUBUNIT MGR3-RELATED"/>
    <property type="match status" value="1"/>
</dbReference>
<proteinExistence type="predicted"/>
<reference evidence="3" key="1">
    <citation type="submission" date="2022-08" db="EMBL/GenBank/DDBJ databases">
        <authorList>
            <person name="Kallberg Y."/>
            <person name="Tangrot J."/>
            <person name="Rosling A."/>
        </authorList>
    </citation>
    <scope>NUCLEOTIDE SEQUENCE</scope>
    <source>
        <strain evidence="3">Wild A</strain>
    </source>
</reference>
<dbReference type="SUPFAM" id="SSF48452">
    <property type="entry name" value="TPR-like"/>
    <property type="match status" value="2"/>
</dbReference>
<dbReference type="OrthoDB" id="10050400at2759"/>
<dbReference type="Proteomes" id="UP001153678">
    <property type="component" value="Unassembled WGS sequence"/>
</dbReference>